<evidence type="ECO:0000259" key="1">
    <source>
        <dbReference type="PROSITE" id="PS51819"/>
    </source>
</evidence>
<dbReference type="Pfam" id="PF00903">
    <property type="entry name" value="Glyoxalase"/>
    <property type="match status" value="1"/>
</dbReference>
<feature type="domain" description="VOC" evidence="1">
    <location>
        <begin position="11"/>
        <end position="151"/>
    </location>
</feature>
<dbReference type="Proteomes" id="UP000654482">
    <property type="component" value="Unassembled WGS sequence"/>
</dbReference>
<organism evidence="2 3">
    <name type="scientific">Lusitaniella coriacea LEGE 07157</name>
    <dbReference type="NCBI Taxonomy" id="945747"/>
    <lineage>
        <taxon>Bacteria</taxon>
        <taxon>Bacillati</taxon>
        <taxon>Cyanobacteriota</taxon>
        <taxon>Cyanophyceae</taxon>
        <taxon>Spirulinales</taxon>
        <taxon>Lusitaniellaceae</taxon>
        <taxon>Lusitaniella</taxon>
    </lineage>
</organism>
<proteinExistence type="predicted"/>
<sequence>METPQPQDELGLHLKRPCLVISDLARSLTLYRDILGFTLDYQSEASPDSYLYRVFQLPAEAQLVFASLSTEYEPRAISFVEVKGIELPPPSVPHRAAIVIRVPQLAPVIEKIVTRGLEIVEPNTFNAPPNLHFTEQGFWDEDGHLIVLYDIKMLDDCAD</sequence>
<accession>A0A8J7B8W7</accession>
<evidence type="ECO:0000313" key="3">
    <source>
        <dbReference type="Proteomes" id="UP000654482"/>
    </source>
</evidence>
<dbReference type="AlphaFoldDB" id="A0A8J7B8W7"/>
<dbReference type="RefSeq" id="WP_194028441.1">
    <property type="nucleotide sequence ID" value="NZ_JADEWZ010000006.1"/>
</dbReference>
<dbReference type="InterPro" id="IPR004360">
    <property type="entry name" value="Glyas_Fos-R_dOase_dom"/>
</dbReference>
<comment type="caution">
    <text evidence="2">The sequence shown here is derived from an EMBL/GenBank/DDBJ whole genome shotgun (WGS) entry which is preliminary data.</text>
</comment>
<protein>
    <submittedName>
        <fullName evidence="2">VOC family protein</fullName>
    </submittedName>
</protein>
<dbReference type="PROSITE" id="PS51819">
    <property type="entry name" value="VOC"/>
    <property type="match status" value="1"/>
</dbReference>
<reference evidence="2" key="1">
    <citation type="submission" date="2020-10" db="EMBL/GenBank/DDBJ databases">
        <authorList>
            <person name="Castelo-Branco R."/>
            <person name="Eusebio N."/>
            <person name="Adriana R."/>
            <person name="Vieira A."/>
            <person name="Brugerolle De Fraissinette N."/>
            <person name="Rezende De Castro R."/>
            <person name="Schneider M.P."/>
            <person name="Vasconcelos V."/>
            <person name="Leao P.N."/>
        </authorList>
    </citation>
    <scope>NUCLEOTIDE SEQUENCE</scope>
    <source>
        <strain evidence="2">LEGE 07157</strain>
    </source>
</reference>
<name>A0A8J7B8W7_9CYAN</name>
<dbReference type="InterPro" id="IPR037523">
    <property type="entry name" value="VOC_core"/>
</dbReference>
<gene>
    <name evidence="2" type="ORF">IQ249_05485</name>
</gene>
<keyword evidence="3" id="KW-1185">Reference proteome</keyword>
<dbReference type="EMBL" id="JADEWZ010000006">
    <property type="protein sequence ID" value="MBE9115348.1"/>
    <property type="molecule type" value="Genomic_DNA"/>
</dbReference>
<evidence type="ECO:0000313" key="2">
    <source>
        <dbReference type="EMBL" id="MBE9115348.1"/>
    </source>
</evidence>
<dbReference type="InterPro" id="IPR029068">
    <property type="entry name" value="Glyas_Bleomycin-R_OHBP_Dase"/>
</dbReference>
<dbReference type="CDD" id="cd06587">
    <property type="entry name" value="VOC"/>
    <property type="match status" value="1"/>
</dbReference>
<dbReference type="SUPFAM" id="SSF54593">
    <property type="entry name" value="Glyoxalase/Bleomycin resistance protein/Dihydroxybiphenyl dioxygenase"/>
    <property type="match status" value="1"/>
</dbReference>
<dbReference type="Gene3D" id="3.10.180.10">
    <property type="entry name" value="2,3-Dihydroxybiphenyl 1,2-Dioxygenase, domain 1"/>
    <property type="match status" value="1"/>
</dbReference>